<protein>
    <submittedName>
        <fullName evidence="2">Uncharacterized protein</fullName>
    </submittedName>
</protein>
<dbReference type="EMBL" id="JARKIB010000209">
    <property type="protein sequence ID" value="KAJ7723681.1"/>
    <property type="molecule type" value="Genomic_DNA"/>
</dbReference>
<feature type="region of interest" description="Disordered" evidence="1">
    <location>
        <begin position="105"/>
        <end position="138"/>
    </location>
</feature>
<evidence type="ECO:0000256" key="1">
    <source>
        <dbReference type="SAM" id="MobiDB-lite"/>
    </source>
</evidence>
<evidence type="ECO:0000313" key="3">
    <source>
        <dbReference type="Proteomes" id="UP001215598"/>
    </source>
</evidence>
<name>A0AAD7MM10_9AGAR</name>
<comment type="caution">
    <text evidence="2">The sequence shown here is derived from an EMBL/GenBank/DDBJ whole genome shotgun (WGS) entry which is preliminary data.</text>
</comment>
<feature type="compositionally biased region" description="Gly residues" evidence="1">
    <location>
        <begin position="111"/>
        <end position="122"/>
    </location>
</feature>
<dbReference type="Proteomes" id="UP001215598">
    <property type="component" value="Unassembled WGS sequence"/>
</dbReference>
<reference evidence="2" key="1">
    <citation type="submission" date="2023-03" db="EMBL/GenBank/DDBJ databases">
        <title>Massive genome expansion in bonnet fungi (Mycena s.s.) driven by repeated elements and novel gene families across ecological guilds.</title>
        <authorList>
            <consortium name="Lawrence Berkeley National Laboratory"/>
            <person name="Harder C.B."/>
            <person name="Miyauchi S."/>
            <person name="Viragh M."/>
            <person name="Kuo A."/>
            <person name="Thoen E."/>
            <person name="Andreopoulos B."/>
            <person name="Lu D."/>
            <person name="Skrede I."/>
            <person name="Drula E."/>
            <person name="Henrissat B."/>
            <person name="Morin E."/>
            <person name="Kohler A."/>
            <person name="Barry K."/>
            <person name="LaButti K."/>
            <person name="Morin E."/>
            <person name="Salamov A."/>
            <person name="Lipzen A."/>
            <person name="Mereny Z."/>
            <person name="Hegedus B."/>
            <person name="Baldrian P."/>
            <person name="Stursova M."/>
            <person name="Weitz H."/>
            <person name="Taylor A."/>
            <person name="Grigoriev I.V."/>
            <person name="Nagy L.G."/>
            <person name="Martin F."/>
            <person name="Kauserud H."/>
        </authorList>
    </citation>
    <scope>NUCLEOTIDE SEQUENCE</scope>
    <source>
        <strain evidence="2">CBHHK182m</strain>
    </source>
</reference>
<feature type="compositionally biased region" description="Basic and acidic residues" evidence="1">
    <location>
        <begin position="489"/>
        <end position="500"/>
    </location>
</feature>
<feature type="region of interest" description="Disordered" evidence="1">
    <location>
        <begin position="265"/>
        <end position="296"/>
    </location>
</feature>
<proteinExistence type="predicted"/>
<feature type="region of interest" description="Disordered" evidence="1">
    <location>
        <begin position="386"/>
        <end position="427"/>
    </location>
</feature>
<feature type="compositionally biased region" description="Low complexity" evidence="1">
    <location>
        <begin position="391"/>
        <end position="412"/>
    </location>
</feature>
<keyword evidence="3" id="KW-1185">Reference proteome</keyword>
<organism evidence="2 3">
    <name type="scientific">Mycena metata</name>
    <dbReference type="NCBI Taxonomy" id="1033252"/>
    <lineage>
        <taxon>Eukaryota</taxon>
        <taxon>Fungi</taxon>
        <taxon>Dikarya</taxon>
        <taxon>Basidiomycota</taxon>
        <taxon>Agaricomycotina</taxon>
        <taxon>Agaricomycetes</taxon>
        <taxon>Agaricomycetidae</taxon>
        <taxon>Agaricales</taxon>
        <taxon>Marasmiineae</taxon>
        <taxon>Mycenaceae</taxon>
        <taxon>Mycena</taxon>
    </lineage>
</organism>
<accession>A0AAD7MM10</accession>
<feature type="region of interest" description="Disordered" evidence="1">
    <location>
        <begin position="476"/>
        <end position="500"/>
    </location>
</feature>
<feature type="region of interest" description="Disordered" evidence="1">
    <location>
        <begin position="66"/>
        <end position="85"/>
    </location>
</feature>
<feature type="compositionally biased region" description="Basic and acidic residues" evidence="1">
    <location>
        <begin position="125"/>
        <end position="138"/>
    </location>
</feature>
<sequence>MPFRLGSRRFLESLHFARGRTIHDSEDCRVMLDVDPQHALLRFRRRIYPSFLLRLILQKNHLPTPSYYQTSTPPTPRPKCTAGSPPARPSRAACCAPAAVRRGNPNEGVPGVPGGEGGGSGCGRSDVREGGGWDEHGASVRPLRSEAECVMVRTVPVVPHVCYRVAVSFPACLSLLIFQYLHLGVTPTSPPWTPASTRTRAHSPISLAAAATAPHRAPIPHFSYSVTPLYADTRVAMPLNWVCDHLPQEGRPPPVGLSWAQHTDARVQWRGSNPPRGSRRRPGEQERYSVLDPAGAGDDTLGLELAGLFTTRDSQPMPVLDDVGVDTRMTAESRRRSSPLSPPGNVPRARLPCALLDVAFAGAALNREPSQCRDLGKMLQWRRAHDLQTASRRGSTRCPSSSTSSRSYVDTTGARGAHRRRETRVEPEEDLGAYHSRMSDYAGKGAKLTDLQPLPRVCAGDEHGSRYDVVGDMGKRAEGRGARASIDGWEMKSAEAEDED</sequence>
<dbReference type="AlphaFoldDB" id="A0AAD7MM10"/>
<evidence type="ECO:0000313" key="2">
    <source>
        <dbReference type="EMBL" id="KAJ7723681.1"/>
    </source>
</evidence>
<gene>
    <name evidence="2" type="ORF">B0H16DRAFT_1737125</name>
</gene>